<organism evidence="2">
    <name type="scientific">Myoviridae sp. ctLYp5</name>
    <dbReference type="NCBI Taxonomy" id="2827680"/>
    <lineage>
        <taxon>Viruses</taxon>
        <taxon>Duplodnaviria</taxon>
        <taxon>Heunggongvirae</taxon>
        <taxon>Uroviricota</taxon>
        <taxon>Caudoviricetes</taxon>
    </lineage>
</organism>
<protein>
    <submittedName>
        <fullName evidence="2">Antitoxin</fullName>
    </submittedName>
</protein>
<dbReference type="InterPro" id="IPR001387">
    <property type="entry name" value="Cro/C1-type_HTH"/>
</dbReference>
<dbReference type="EMBL" id="BK032693">
    <property type="protein sequence ID" value="DAF55509.1"/>
    <property type="molecule type" value="Genomic_DNA"/>
</dbReference>
<dbReference type="InterPro" id="IPR010982">
    <property type="entry name" value="Lambda_DNA-bd_dom_sf"/>
</dbReference>
<name>A0A8S5SWS0_9CAUD</name>
<sequence length="73" mass="8437">MGNYMIENAELGYTPANLKALRRRYGLTQQNVADITESTLKTAQKWETSPGMNSYANMPHTKWLKLLEYLKNK</sequence>
<dbReference type="Gene3D" id="1.10.260.40">
    <property type="entry name" value="lambda repressor-like DNA-binding domains"/>
    <property type="match status" value="1"/>
</dbReference>
<dbReference type="GO" id="GO:0003677">
    <property type="term" value="F:DNA binding"/>
    <property type="evidence" value="ECO:0007669"/>
    <property type="project" value="InterPro"/>
</dbReference>
<accession>A0A8S5SWS0</accession>
<dbReference type="SUPFAM" id="SSF47413">
    <property type="entry name" value="lambda repressor-like DNA-binding domains"/>
    <property type="match status" value="1"/>
</dbReference>
<dbReference type="PROSITE" id="PS50943">
    <property type="entry name" value="HTH_CROC1"/>
    <property type="match status" value="1"/>
</dbReference>
<evidence type="ECO:0000259" key="1">
    <source>
        <dbReference type="PROSITE" id="PS50943"/>
    </source>
</evidence>
<reference evidence="2" key="1">
    <citation type="journal article" date="2021" name="Proc. Natl. Acad. Sci. U.S.A.">
        <title>A Catalog of Tens of Thousands of Viruses from Human Metagenomes Reveals Hidden Associations with Chronic Diseases.</title>
        <authorList>
            <person name="Tisza M.J."/>
            <person name="Buck C.B."/>
        </authorList>
    </citation>
    <scope>NUCLEOTIDE SEQUENCE</scope>
    <source>
        <strain evidence="2">CtLYp5</strain>
    </source>
</reference>
<feature type="domain" description="HTH cro/C1-type" evidence="1">
    <location>
        <begin position="18"/>
        <end position="48"/>
    </location>
</feature>
<proteinExistence type="predicted"/>
<evidence type="ECO:0000313" key="2">
    <source>
        <dbReference type="EMBL" id="DAF55509.1"/>
    </source>
</evidence>